<protein>
    <submittedName>
        <fullName evidence="3">NlpC/P60 domain-containing protein</fullName>
    </submittedName>
</protein>
<organism evidence="2 3">
    <name type="scientific">Acrobeloides nanus</name>
    <dbReference type="NCBI Taxonomy" id="290746"/>
    <lineage>
        <taxon>Eukaryota</taxon>
        <taxon>Metazoa</taxon>
        <taxon>Ecdysozoa</taxon>
        <taxon>Nematoda</taxon>
        <taxon>Chromadorea</taxon>
        <taxon>Rhabditida</taxon>
        <taxon>Tylenchina</taxon>
        <taxon>Cephalobomorpha</taxon>
        <taxon>Cephaloboidea</taxon>
        <taxon>Cephalobidae</taxon>
        <taxon>Acrobeloides</taxon>
    </lineage>
</organism>
<evidence type="ECO:0000313" key="2">
    <source>
        <dbReference type="Proteomes" id="UP000887540"/>
    </source>
</evidence>
<dbReference type="AlphaFoldDB" id="A0A914D1M0"/>
<feature type="signal peptide" evidence="1">
    <location>
        <begin position="1"/>
        <end position="20"/>
    </location>
</feature>
<reference evidence="3" key="1">
    <citation type="submission" date="2022-11" db="UniProtKB">
        <authorList>
            <consortium name="WormBaseParasite"/>
        </authorList>
    </citation>
    <scope>IDENTIFICATION</scope>
</reference>
<dbReference type="Proteomes" id="UP000887540">
    <property type="component" value="Unplaced"/>
</dbReference>
<evidence type="ECO:0000313" key="3">
    <source>
        <dbReference type="WBParaSite" id="ACRNAN_scaffold17465.g32640.t1"/>
    </source>
</evidence>
<keyword evidence="1" id="KW-0732">Signal</keyword>
<dbReference type="WBParaSite" id="ACRNAN_scaffold17465.g32640.t1">
    <property type="protein sequence ID" value="ACRNAN_scaffold17465.g32640.t1"/>
    <property type="gene ID" value="ACRNAN_scaffold17465.g32640"/>
</dbReference>
<keyword evidence="2" id="KW-1185">Reference proteome</keyword>
<evidence type="ECO:0000256" key="1">
    <source>
        <dbReference type="SAM" id="SignalP"/>
    </source>
</evidence>
<proteinExistence type="predicted"/>
<accession>A0A914D1M0</accession>
<feature type="chain" id="PRO_5037412505" evidence="1">
    <location>
        <begin position="21"/>
        <end position="124"/>
    </location>
</feature>
<name>A0A914D1M0_9BILA</name>
<sequence>MSSILKIVFFFALAIASSHQSWVDPAAACSRIGRYYSQGCSGLVAELLGQPWQYASSYSRGSFIGNNGNYNAEPGDIVGYPGHVAVYIGYQGCNCEFVDVNGSGNYGRCVKIGYGPANVYKYSY</sequence>